<evidence type="ECO:0000313" key="2">
    <source>
        <dbReference type="EMBL" id="MTV38131.1"/>
    </source>
</evidence>
<organism evidence="2 3">
    <name type="scientific">Duganella radicis</name>
    <dbReference type="NCBI Taxonomy" id="551988"/>
    <lineage>
        <taxon>Bacteria</taxon>
        <taxon>Pseudomonadati</taxon>
        <taxon>Pseudomonadota</taxon>
        <taxon>Betaproteobacteria</taxon>
        <taxon>Burkholderiales</taxon>
        <taxon>Oxalobacteraceae</taxon>
        <taxon>Telluria group</taxon>
        <taxon>Duganella</taxon>
    </lineage>
</organism>
<feature type="signal peptide" evidence="1">
    <location>
        <begin position="1"/>
        <end position="20"/>
    </location>
</feature>
<keyword evidence="3" id="KW-1185">Reference proteome</keyword>
<evidence type="ECO:0000256" key="1">
    <source>
        <dbReference type="SAM" id="SignalP"/>
    </source>
</evidence>
<feature type="chain" id="PRO_5026789649" evidence="1">
    <location>
        <begin position="21"/>
        <end position="141"/>
    </location>
</feature>
<sequence length="141" mass="15564">MKNKWLLAIALCAAAMGAQAQQGDDSVTIPAPRLKIELPAQRYHMPAADLKEFRGAYELSNGQILRLRGVGTVLYGEIDDQGEHRMIAANRNTFVALDRKLQVRIDREQYGEPGGEVLMAVPVRVAETGEIGEHVVRLATR</sequence>
<proteinExistence type="predicted"/>
<dbReference type="Proteomes" id="UP000475582">
    <property type="component" value="Unassembled WGS sequence"/>
</dbReference>
<name>A0A6L6PHU2_9BURK</name>
<dbReference type="AlphaFoldDB" id="A0A6L6PHU2"/>
<dbReference type="EMBL" id="WNKY01000009">
    <property type="protein sequence ID" value="MTV38131.1"/>
    <property type="molecule type" value="Genomic_DNA"/>
</dbReference>
<protein>
    <submittedName>
        <fullName evidence="2">Uncharacterized protein</fullName>
    </submittedName>
</protein>
<comment type="caution">
    <text evidence="2">The sequence shown here is derived from an EMBL/GenBank/DDBJ whole genome shotgun (WGS) entry which is preliminary data.</text>
</comment>
<accession>A0A6L6PHU2</accession>
<dbReference type="OrthoDB" id="8758605at2"/>
<gene>
    <name evidence="2" type="ORF">GM676_11150</name>
</gene>
<reference evidence="2 3" key="1">
    <citation type="submission" date="2019-11" db="EMBL/GenBank/DDBJ databases">
        <title>Type strains purchased from KCTC, JCM and DSMZ.</title>
        <authorList>
            <person name="Lu H."/>
        </authorList>
    </citation>
    <scope>NUCLEOTIDE SEQUENCE [LARGE SCALE GENOMIC DNA]</scope>
    <source>
        <strain evidence="2 3">KCTC 22382</strain>
    </source>
</reference>
<keyword evidence="1" id="KW-0732">Signal</keyword>
<dbReference type="RefSeq" id="WP_155463626.1">
    <property type="nucleotide sequence ID" value="NZ_WNKY01000009.1"/>
</dbReference>
<evidence type="ECO:0000313" key="3">
    <source>
        <dbReference type="Proteomes" id="UP000475582"/>
    </source>
</evidence>